<accession>A0A0C5AMX2</accession>
<dbReference type="Proteomes" id="UP000032135">
    <property type="component" value="Segment"/>
</dbReference>
<dbReference type="EMBL" id="KP211958">
    <property type="protein sequence ID" value="AJK27565.1"/>
    <property type="molecule type" value="Genomic_DNA"/>
</dbReference>
<proteinExistence type="predicted"/>
<evidence type="ECO:0000313" key="2">
    <source>
        <dbReference type="Proteomes" id="UP000032135"/>
    </source>
</evidence>
<name>A0A0C5AMX2_9CAUD</name>
<protein>
    <submittedName>
        <fullName evidence="1">Uncharacterized protein</fullName>
    </submittedName>
</protein>
<sequence length="50" mass="6092">MPRKDLDNIDDLLEDIEKMKNKIHPRITDVTDSPKDWEDFWYNSKDINDQ</sequence>
<gene>
    <name evidence="1" type="ORF">PTIM40_138</name>
</gene>
<dbReference type="KEGG" id="vg:26516683"/>
<dbReference type="RefSeq" id="YP_009188213.1">
    <property type="nucleotide sequence ID" value="NC_028663.1"/>
</dbReference>
<organism evidence="1 2">
    <name type="scientific">Cyanophage P-TIM40</name>
    <dbReference type="NCBI Taxonomy" id="1589733"/>
    <lineage>
        <taxon>Viruses</taxon>
        <taxon>Duplodnaviria</taxon>
        <taxon>Heunggongvirae</taxon>
        <taxon>Uroviricota</taxon>
        <taxon>Caudoviricetes</taxon>
        <taxon>Pantevenvirales</taxon>
        <taxon>Kyanoviridae</taxon>
        <taxon>Libanvirus</taxon>
        <taxon>Libanvirus ptim40</taxon>
    </lineage>
</organism>
<keyword evidence="2" id="KW-1185">Reference proteome</keyword>
<reference evidence="1 2" key="1">
    <citation type="submission" date="2014-11" db="EMBL/GenBank/DDBJ databases">
        <authorList>
            <person name="Fedida A."/>
            <person name="Lindell D."/>
        </authorList>
    </citation>
    <scope>NUCLEOTIDE SEQUENCE [LARGE SCALE GENOMIC DNA]</scope>
</reference>
<dbReference type="GeneID" id="26516683"/>
<evidence type="ECO:0000313" key="1">
    <source>
        <dbReference type="EMBL" id="AJK27565.1"/>
    </source>
</evidence>